<dbReference type="RefSeq" id="WP_135621562.1">
    <property type="nucleotide sequence ID" value="NZ_RQGD01000005.1"/>
</dbReference>
<name>A0A4R9KDA7_9LEPT</name>
<gene>
    <name evidence="2" type="ORF">EHQ58_01475</name>
</gene>
<dbReference type="PANTHER" id="PTHR11079">
    <property type="entry name" value="CYTOSINE DEAMINASE FAMILY MEMBER"/>
    <property type="match status" value="1"/>
</dbReference>
<dbReference type="OrthoDB" id="9802676at2"/>
<dbReference type="InterPro" id="IPR002125">
    <property type="entry name" value="CMP_dCMP_dom"/>
</dbReference>
<dbReference type="Gene3D" id="3.40.140.10">
    <property type="entry name" value="Cytidine Deaminase, domain 2"/>
    <property type="match status" value="1"/>
</dbReference>
<dbReference type="AlphaFoldDB" id="A0A4R9KDA7"/>
<accession>A0A4R9KDA7</accession>
<evidence type="ECO:0000313" key="2">
    <source>
        <dbReference type="EMBL" id="TGL63142.1"/>
    </source>
</evidence>
<protein>
    <submittedName>
        <fullName evidence="2">Nucleoside deaminase</fullName>
    </submittedName>
</protein>
<dbReference type="PANTHER" id="PTHR11079:SF202">
    <property type="entry name" value="TRNA-SPECIFIC ADENOSINE DEAMINASE"/>
    <property type="match status" value="1"/>
</dbReference>
<dbReference type="EMBL" id="RQGD01000005">
    <property type="protein sequence ID" value="TGL63142.1"/>
    <property type="molecule type" value="Genomic_DNA"/>
</dbReference>
<evidence type="ECO:0000313" key="3">
    <source>
        <dbReference type="Proteomes" id="UP000297693"/>
    </source>
</evidence>
<dbReference type="PROSITE" id="PS51747">
    <property type="entry name" value="CYT_DCMP_DEAMINASES_2"/>
    <property type="match status" value="1"/>
</dbReference>
<keyword evidence="3" id="KW-1185">Reference proteome</keyword>
<dbReference type="CDD" id="cd01285">
    <property type="entry name" value="nucleoside_deaminase"/>
    <property type="match status" value="1"/>
</dbReference>
<evidence type="ECO:0000259" key="1">
    <source>
        <dbReference type="PROSITE" id="PS51747"/>
    </source>
</evidence>
<dbReference type="SUPFAM" id="SSF53927">
    <property type="entry name" value="Cytidine deaminase-like"/>
    <property type="match status" value="1"/>
</dbReference>
<dbReference type="GO" id="GO:0052717">
    <property type="term" value="F:tRNA-specific adenosine-34 deaminase activity"/>
    <property type="evidence" value="ECO:0007669"/>
    <property type="project" value="UniProtKB-EC"/>
</dbReference>
<proteinExistence type="predicted"/>
<dbReference type="Pfam" id="PF00383">
    <property type="entry name" value="dCMP_cyt_deam_1"/>
    <property type="match status" value="1"/>
</dbReference>
<organism evidence="2 3">
    <name type="scientific">Leptospira ognonensis</name>
    <dbReference type="NCBI Taxonomy" id="2484945"/>
    <lineage>
        <taxon>Bacteria</taxon>
        <taxon>Pseudomonadati</taxon>
        <taxon>Spirochaetota</taxon>
        <taxon>Spirochaetia</taxon>
        <taxon>Leptospirales</taxon>
        <taxon>Leptospiraceae</taxon>
        <taxon>Leptospira</taxon>
    </lineage>
</organism>
<dbReference type="InterPro" id="IPR016193">
    <property type="entry name" value="Cytidine_deaminase-like"/>
</dbReference>
<comment type="caution">
    <text evidence="2">The sequence shown here is derived from an EMBL/GenBank/DDBJ whole genome shotgun (WGS) entry which is preliminary data.</text>
</comment>
<reference evidence="2" key="1">
    <citation type="journal article" date="2019" name="PLoS Negl. Trop. Dis.">
        <title>Revisiting the worldwide diversity of Leptospira species in the environment.</title>
        <authorList>
            <person name="Vincent A.T."/>
            <person name="Schiettekatte O."/>
            <person name="Bourhy P."/>
            <person name="Veyrier F.J."/>
            <person name="Picardeau M."/>
        </authorList>
    </citation>
    <scope>NUCLEOTIDE SEQUENCE [LARGE SCALE GENOMIC DNA]</scope>
    <source>
        <strain evidence="2">201702476</strain>
    </source>
</reference>
<dbReference type="GO" id="GO:0046872">
    <property type="term" value="F:metal ion binding"/>
    <property type="evidence" value="ECO:0007669"/>
    <property type="project" value="UniProtKB-KW"/>
</dbReference>
<sequence>MDLVGRFLNAYKSAKQQYPNEIPSFTQIYDPSGNLLAESNNLVESTLNATEHSEINAINKALKTLREKYLIDVTLLTALEPCLQCAGSILRVKIPRVLYFLPAKKGEGITSYSTESIYLLNHFPKLEYIENSEIMNDFKEFFKEKR</sequence>
<feature type="domain" description="CMP/dCMP-type deaminase" evidence="1">
    <location>
        <begin position="1"/>
        <end position="112"/>
    </location>
</feature>
<dbReference type="GO" id="GO:0002100">
    <property type="term" value="P:tRNA wobble adenosine to inosine editing"/>
    <property type="evidence" value="ECO:0007669"/>
    <property type="project" value="InterPro"/>
</dbReference>
<dbReference type="Proteomes" id="UP000297693">
    <property type="component" value="Unassembled WGS sequence"/>
</dbReference>